<sequence length="376" mass="43717">MSKSTSWSLPLELTTKILLKLPADSIVRSRYVSKLWSSIINDTYFTDTYETRSSKQPSLLMFFKKKDKVFVFSFPQHNKNSNKPYSFSHHVDSYHMKYPTDCIFSITESVHGLVCFRKATSPVVWNPSTRQFLTLTKPIEESVYNVIVFLGYDPIEGKHKVMCMPCGQSSDECRVLTLGSAQKSWRTVKTNYKHRALDKSSGRCINGVLYYGATYLDDDDLDIYILMSFDVRTEKFDMIRLPFDDFWGKLITYKGRLACLDSYNLMDNDDGITLWILEDAEQNQWSYKHFLTPFARNLKNIYKIYGVTDAGEFIYVPCTFLKSFVILYFDPGRYSLRRVEFKGIANEEFRFSNGLGNKRLRALYAFPNHVESLTSL</sequence>
<dbReference type="InterPro" id="IPR001810">
    <property type="entry name" value="F-box_dom"/>
</dbReference>
<protein>
    <submittedName>
        <fullName evidence="2">F-box associated domain type 3</fullName>
    </submittedName>
</protein>
<dbReference type="PANTHER" id="PTHR31111">
    <property type="entry name" value="BNAA05G37150D PROTEIN-RELATED"/>
    <property type="match status" value="1"/>
</dbReference>
<dbReference type="PROSITE" id="PS50181">
    <property type="entry name" value="FBOX"/>
    <property type="match status" value="1"/>
</dbReference>
<comment type="caution">
    <text evidence="2">The sequence shown here is derived from an EMBL/GenBank/DDBJ whole genome shotgun (WGS) entry which is preliminary data.</text>
</comment>
<dbReference type="Pfam" id="PF08268">
    <property type="entry name" value="FBA_3"/>
    <property type="match status" value="1"/>
</dbReference>
<evidence type="ECO:0000259" key="1">
    <source>
        <dbReference type="PROSITE" id="PS50181"/>
    </source>
</evidence>
<dbReference type="AlphaFoldDB" id="A0A8T2BJS0"/>
<dbReference type="Pfam" id="PF00646">
    <property type="entry name" value="F-box"/>
    <property type="match status" value="1"/>
</dbReference>
<proteinExistence type="predicted"/>
<evidence type="ECO:0000313" key="2">
    <source>
        <dbReference type="EMBL" id="KAG7586539.1"/>
    </source>
</evidence>
<keyword evidence="3" id="KW-1185">Reference proteome</keyword>
<dbReference type="Proteomes" id="UP000694240">
    <property type="component" value="Chromosome 7"/>
</dbReference>
<evidence type="ECO:0000313" key="3">
    <source>
        <dbReference type="Proteomes" id="UP000694240"/>
    </source>
</evidence>
<reference evidence="2 3" key="1">
    <citation type="submission" date="2020-12" db="EMBL/GenBank/DDBJ databases">
        <title>Concerted genomic and epigenomic changes stabilize Arabidopsis allopolyploids.</title>
        <authorList>
            <person name="Chen Z."/>
        </authorList>
    </citation>
    <scope>NUCLEOTIDE SEQUENCE [LARGE SCALE GENOMIC DNA]</scope>
    <source>
        <strain evidence="2">Allo738</strain>
        <tissue evidence="2">Leaf</tissue>
    </source>
</reference>
<dbReference type="NCBIfam" id="TIGR01640">
    <property type="entry name" value="F_box_assoc_1"/>
    <property type="match status" value="1"/>
</dbReference>
<dbReference type="InterPro" id="IPR013187">
    <property type="entry name" value="F-box-assoc_dom_typ3"/>
</dbReference>
<dbReference type="InterPro" id="IPR017451">
    <property type="entry name" value="F-box-assoc_interact_dom"/>
</dbReference>
<name>A0A8T2BJS0_9BRAS</name>
<dbReference type="EMBL" id="JAEFBK010000007">
    <property type="protein sequence ID" value="KAG7586539.1"/>
    <property type="molecule type" value="Genomic_DNA"/>
</dbReference>
<gene>
    <name evidence="2" type="ORF">ISN45_Aa02g018290</name>
</gene>
<organism evidence="2 3">
    <name type="scientific">Arabidopsis thaliana x Arabidopsis arenosa</name>
    <dbReference type="NCBI Taxonomy" id="1240361"/>
    <lineage>
        <taxon>Eukaryota</taxon>
        <taxon>Viridiplantae</taxon>
        <taxon>Streptophyta</taxon>
        <taxon>Embryophyta</taxon>
        <taxon>Tracheophyta</taxon>
        <taxon>Spermatophyta</taxon>
        <taxon>Magnoliopsida</taxon>
        <taxon>eudicotyledons</taxon>
        <taxon>Gunneridae</taxon>
        <taxon>Pentapetalae</taxon>
        <taxon>rosids</taxon>
        <taxon>malvids</taxon>
        <taxon>Brassicales</taxon>
        <taxon>Brassicaceae</taxon>
        <taxon>Camelineae</taxon>
        <taxon>Arabidopsis</taxon>
    </lineage>
</organism>
<dbReference type="PANTHER" id="PTHR31111:SF138">
    <property type="entry name" value="F-BOX ASSOCIATED DOMAIN-CONTAINING PROTEIN"/>
    <property type="match status" value="1"/>
</dbReference>
<dbReference type="SMART" id="SM00256">
    <property type="entry name" value="FBOX"/>
    <property type="match status" value="1"/>
</dbReference>
<feature type="domain" description="F-box" evidence="1">
    <location>
        <begin position="3"/>
        <end position="52"/>
    </location>
</feature>
<accession>A0A8T2BJS0</accession>